<dbReference type="FunFam" id="3.30.30.30:FF:000002">
    <property type="entry name" value="Heat shock 70 kDa protein 4"/>
    <property type="match status" value="1"/>
</dbReference>
<dbReference type="SUPFAM" id="SSF100920">
    <property type="entry name" value="Heat shock protein 70kD (HSP70), peptide-binding domain"/>
    <property type="match status" value="1"/>
</dbReference>
<reference evidence="7" key="1">
    <citation type="submission" date="2022-07" db="EMBL/GenBank/DDBJ databases">
        <title>Phylogenomic reconstructions and comparative analyses of Kickxellomycotina fungi.</title>
        <authorList>
            <person name="Reynolds N.K."/>
            <person name="Stajich J.E."/>
            <person name="Barry K."/>
            <person name="Grigoriev I.V."/>
            <person name="Crous P."/>
            <person name="Smith M.E."/>
        </authorList>
    </citation>
    <scope>NUCLEOTIDE SEQUENCE</scope>
    <source>
        <strain evidence="7">RSA 1196</strain>
    </source>
</reference>
<name>A0A9W8AQG9_9FUNG</name>
<dbReference type="GO" id="GO:0005829">
    <property type="term" value="C:cytosol"/>
    <property type="evidence" value="ECO:0007669"/>
    <property type="project" value="TreeGrafter"/>
</dbReference>
<keyword evidence="8" id="KW-1185">Reference proteome</keyword>
<evidence type="ECO:0000313" key="8">
    <source>
        <dbReference type="Proteomes" id="UP001150925"/>
    </source>
</evidence>
<evidence type="ECO:0000256" key="3">
    <source>
        <dbReference type="ARBA" id="ARBA00022741"/>
    </source>
</evidence>
<dbReference type="InterPro" id="IPR013126">
    <property type="entry name" value="Hsp_70_fam"/>
</dbReference>
<feature type="region of interest" description="Disordered" evidence="6">
    <location>
        <begin position="729"/>
        <end position="781"/>
    </location>
</feature>
<keyword evidence="3" id="KW-0547">Nucleotide-binding</keyword>
<dbReference type="OrthoDB" id="434160at2759"/>
<dbReference type="FunFam" id="1.20.1270.10:FF:000002">
    <property type="entry name" value="Heat shock 70 kDa protein 4"/>
    <property type="match status" value="1"/>
</dbReference>
<evidence type="ECO:0000256" key="2">
    <source>
        <dbReference type="ARBA" id="ARBA00022490"/>
    </source>
</evidence>
<keyword evidence="5" id="KW-0346">Stress response</keyword>
<dbReference type="PRINTS" id="PR00301">
    <property type="entry name" value="HEATSHOCK70"/>
</dbReference>
<dbReference type="InterPro" id="IPR043129">
    <property type="entry name" value="ATPase_NBD"/>
</dbReference>
<dbReference type="Gene3D" id="3.30.420.40">
    <property type="match status" value="2"/>
</dbReference>
<comment type="subcellular location">
    <subcellularLocation>
        <location evidence="1">Cytoplasm</location>
    </subcellularLocation>
</comment>
<dbReference type="PANTHER" id="PTHR45639:SF4">
    <property type="entry name" value="HSC70CB, ISOFORM G"/>
    <property type="match status" value="1"/>
</dbReference>
<dbReference type="SUPFAM" id="SSF53067">
    <property type="entry name" value="Actin-like ATPase domain"/>
    <property type="match status" value="2"/>
</dbReference>
<dbReference type="SUPFAM" id="SSF100934">
    <property type="entry name" value="Heat shock protein 70kD (HSP70), C-terminal subdomain"/>
    <property type="match status" value="1"/>
</dbReference>
<comment type="caution">
    <text evidence="7">The sequence shown here is derived from an EMBL/GenBank/DDBJ whole genome shotgun (WGS) entry which is preliminary data.</text>
</comment>
<evidence type="ECO:0000256" key="6">
    <source>
        <dbReference type="SAM" id="MobiDB-lite"/>
    </source>
</evidence>
<gene>
    <name evidence="7" type="primary">SSE1</name>
    <name evidence="7" type="ORF">IWQ62_004112</name>
</gene>
<evidence type="ECO:0000256" key="5">
    <source>
        <dbReference type="ARBA" id="ARBA00023016"/>
    </source>
</evidence>
<dbReference type="Proteomes" id="UP001150925">
    <property type="component" value="Unassembled WGS sequence"/>
</dbReference>
<dbReference type="PROSITE" id="PS01036">
    <property type="entry name" value="HSP70_3"/>
    <property type="match status" value="1"/>
</dbReference>
<dbReference type="FunFam" id="3.90.640.10:FF:000004">
    <property type="entry name" value="Heat shock 70 kDa protein 4"/>
    <property type="match status" value="1"/>
</dbReference>
<dbReference type="Gene3D" id="3.30.30.30">
    <property type="match status" value="1"/>
</dbReference>
<dbReference type="Gene3D" id="3.90.640.10">
    <property type="entry name" value="Actin, Chain A, domain 4"/>
    <property type="match status" value="1"/>
</dbReference>
<sequence>MSVVGIDFGNLQSLVAVARNRGIDIITNEVSNRTTPSMVSFGVKQRYLGESAKSQEIFNFKNTVSSLKRLVGRSFQGKDIQDVESRFITAPLCDVNGEVGVKVQYQGSEHTFSATQLTAMYLSKLRETAANELKLPVSDVVISVPGWYTDSQRRNLLSAAQIAGLNCLRLMTDTAASALAYGITKTDLPEDSVRHVAFVDMGHSSYSVAIVGFQKGQLFIKSTSYDRNLGGRNFDQVLVEHFAKVFQEKHKIDIMGNGKASLRLRLGCEKLKKVLSANPQAMLNVENIMEDMDVSSVMDRADFEALIEPLLERMNKPLEDALTGSGLDVKDIDFVEVVGGCTRIPAVKQKVAQFFQRDLSFTLNQDEAVARGCALQCAILSPAFRVREFQVRDTNTYPIKFTWEPQAENPSECQLVAFPRNNVVPSTKMLTFYRRGPFDVEAYYEKPEELPAGMQPWIGRFTVKGVTPEAGDELATVKVRARLNIHGVLSVDSAYTVEEVIEEVPDTEAAAAQEESTGEKAPVPTKKIKKLVRKQDLHVVSGSAGLDDKYVSQLCQSEGEMASADKLVVDTEHMKNALEEYVYETRSRIEGAYKEFIDPQVRESYMKQLGDTEDWLYDEGDNVTKSVYAERLAELRKVGEPVSERFREAESIPQAAAQLKDTVRQFITNATANLERFAHIPEEEKQKVVERAQKAQSWLDEVMAKYQGQPKHQPLPVYARQISGERNDLVQFATPILSKPKPKPAKTEESPAATPDTGSSTPKSDKPADATPSSTGAMDVD</sequence>
<dbReference type="InterPro" id="IPR029048">
    <property type="entry name" value="HSP70_C_sf"/>
</dbReference>
<dbReference type="FunFam" id="3.30.420.40:FF:000171">
    <property type="entry name" value="Heat shock 70 kDa protein 4"/>
    <property type="match status" value="2"/>
</dbReference>
<feature type="compositionally biased region" description="Polar residues" evidence="6">
    <location>
        <begin position="771"/>
        <end position="781"/>
    </location>
</feature>
<accession>A0A9W8AQG9</accession>
<evidence type="ECO:0000313" key="7">
    <source>
        <dbReference type="EMBL" id="KAJ1960739.1"/>
    </source>
</evidence>
<dbReference type="EMBL" id="JANBPY010001278">
    <property type="protein sequence ID" value="KAJ1960739.1"/>
    <property type="molecule type" value="Genomic_DNA"/>
</dbReference>
<dbReference type="PANTHER" id="PTHR45639">
    <property type="entry name" value="HSC70CB, ISOFORM G-RELATED"/>
    <property type="match status" value="1"/>
</dbReference>
<keyword evidence="2" id="KW-0963">Cytoplasm</keyword>
<dbReference type="InterPro" id="IPR018181">
    <property type="entry name" value="Heat_shock_70_CS"/>
</dbReference>
<dbReference type="Gene3D" id="1.20.1270.10">
    <property type="match status" value="1"/>
</dbReference>
<protein>
    <submittedName>
        <fullName evidence="7">Adenyl-nucleotide exchange factor sse1</fullName>
    </submittedName>
</protein>
<keyword evidence="4" id="KW-0067">ATP-binding</keyword>
<evidence type="ECO:0000256" key="4">
    <source>
        <dbReference type="ARBA" id="ARBA00022840"/>
    </source>
</evidence>
<dbReference type="GO" id="GO:0005524">
    <property type="term" value="F:ATP binding"/>
    <property type="evidence" value="ECO:0007669"/>
    <property type="project" value="UniProtKB-KW"/>
</dbReference>
<dbReference type="AlphaFoldDB" id="A0A9W8AQG9"/>
<dbReference type="Pfam" id="PF00012">
    <property type="entry name" value="HSP70"/>
    <property type="match status" value="1"/>
</dbReference>
<proteinExistence type="predicted"/>
<organism evidence="7 8">
    <name type="scientific">Dispira parvispora</name>
    <dbReference type="NCBI Taxonomy" id="1520584"/>
    <lineage>
        <taxon>Eukaryota</taxon>
        <taxon>Fungi</taxon>
        <taxon>Fungi incertae sedis</taxon>
        <taxon>Zoopagomycota</taxon>
        <taxon>Kickxellomycotina</taxon>
        <taxon>Dimargaritomycetes</taxon>
        <taxon>Dimargaritales</taxon>
        <taxon>Dimargaritaceae</taxon>
        <taxon>Dispira</taxon>
    </lineage>
</organism>
<dbReference type="GO" id="GO:0140662">
    <property type="term" value="F:ATP-dependent protein folding chaperone"/>
    <property type="evidence" value="ECO:0007669"/>
    <property type="project" value="InterPro"/>
</dbReference>
<dbReference type="InterPro" id="IPR029047">
    <property type="entry name" value="HSP70_peptide-bd_sf"/>
</dbReference>
<dbReference type="Gene3D" id="2.60.34.10">
    <property type="entry name" value="Substrate Binding Domain Of DNAk, Chain A, domain 1"/>
    <property type="match status" value="1"/>
</dbReference>
<dbReference type="GO" id="GO:0005634">
    <property type="term" value="C:nucleus"/>
    <property type="evidence" value="ECO:0007669"/>
    <property type="project" value="TreeGrafter"/>
</dbReference>
<evidence type="ECO:0000256" key="1">
    <source>
        <dbReference type="ARBA" id="ARBA00004496"/>
    </source>
</evidence>
<dbReference type="FunFam" id="2.60.34.10:FF:000011">
    <property type="entry name" value="Heat shock protein hsp88"/>
    <property type="match status" value="1"/>
</dbReference>